<dbReference type="EMBL" id="LN891033">
    <property type="protein sequence ID" value="CUS11007.1"/>
    <property type="molecule type" value="Genomic_DNA"/>
</dbReference>
<accession>A0A292PX46</accession>
<proteinExistence type="predicted"/>
<keyword evidence="1" id="KW-0812">Transmembrane</keyword>
<gene>
    <name evidence="2" type="ORF">GSTUAT00004874001</name>
</gene>
<keyword evidence="3" id="KW-1185">Reference proteome</keyword>
<name>A0A292PX46_9PEZI</name>
<sequence>MLRQRCKGTTVSLVNAGRVTHRPLLLASPVARAVSRSFSASEISLQCFGSKSKVRVPHRSIGIGQAGPVRIGIKVQISVLCSGSVKCGLRAHRGMGCTVYYRVICFHFLVCVVLAGLKYLG</sequence>
<reference evidence="2" key="1">
    <citation type="submission" date="2015-10" db="EMBL/GenBank/DDBJ databases">
        <authorList>
            <person name="Regsiter A."/>
            <person name="william w."/>
        </authorList>
    </citation>
    <scope>NUCLEOTIDE SEQUENCE</scope>
    <source>
        <strain evidence="2">Montdore</strain>
    </source>
</reference>
<keyword evidence="1" id="KW-0472">Membrane</keyword>
<keyword evidence="1" id="KW-1133">Transmembrane helix</keyword>
<feature type="transmembrane region" description="Helical" evidence="1">
    <location>
        <begin position="99"/>
        <end position="120"/>
    </location>
</feature>
<organism evidence="2 3">
    <name type="scientific">Tuber aestivum</name>
    <name type="common">summer truffle</name>
    <dbReference type="NCBI Taxonomy" id="59557"/>
    <lineage>
        <taxon>Eukaryota</taxon>
        <taxon>Fungi</taxon>
        <taxon>Dikarya</taxon>
        <taxon>Ascomycota</taxon>
        <taxon>Pezizomycotina</taxon>
        <taxon>Pezizomycetes</taxon>
        <taxon>Pezizales</taxon>
        <taxon>Tuberaceae</taxon>
        <taxon>Tuber</taxon>
    </lineage>
</organism>
<evidence type="ECO:0000256" key="1">
    <source>
        <dbReference type="SAM" id="Phobius"/>
    </source>
</evidence>
<dbReference type="AlphaFoldDB" id="A0A292PX46"/>
<evidence type="ECO:0000313" key="3">
    <source>
        <dbReference type="Proteomes" id="UP001412239"/>
    </source>
</evidence>
<dbReference type="Proteomes" id="UP001412239">
    <property type="component" value="Unassembled WGS sequence"/>
</dbReference>
<evidence type="ECO:0000313" key="2">
    <source>
        <dbReference type="EMBL" id="CUS11007.1"/>
    </source>
</evidence>
<protein>
    <submittedName>
        <fullName evidence="2">Uncharacterized protein</fullName>
    </submittedName>
</protein>